<dbReference type="AlphaFoldDB" id="A0A899FPG2"/>
<evidence type="ECO:0000256" key="1">
    <source>
        <dbReference type="ARBA" id="ARBA00010218"/>
    </source>
</evidence>
<gene>
    <name evidence="4" type="ORF">MERGE_000118</name>
</gene>
<dbReference type="PANTHER" id="PTHR28063">
    <property type="entry name" value="RNA POLYMERASE II NUCLEAR LOCALIZATION PROTEIN IWR1"/>
    <property type="match status" value="1"/>
</dbReference>
<feature type="domain" description="Transcription factor Iwr1" evidence="3">
    <location>
        <begin position="88"/>
        <end position="158"/>
    </location>
</feature>
<evidence type="ECO:0000256" key="2">
    <source>
        <dbReference type="SAM" id="MobiDB-lite"/>
    </source>
</evidence>
<dbReference type="EMBL" id="CP054539">
    <property type="protein sequence ID" value="QSL65840.1"/>
    <property type="molecule type" value="Genomic_DNA"/>
</dbReference>
<dbReference type="Proteomes" id="UP000663699">
    <property type="component" value="Chromosome 8"/>
</dbReference>
<evidence type="ECO:0000259" key="3">
    <source>
        <dbReference type="Pfam" id="PF08574"/>
    </source>
</evidence>
<feature type="compositionally biased region" description="Acidic residues" evidence="2">
    <location>
        <begin position="132"/>
        <end position="146"/>
    </location>
</feature>
<dbReference type="Pfam" id="PF08574">
    <property type="entry name" value="Iwr1"/>
    <property type="match status" value="1"/>
</dbReference>
<comment type="similarity">
    <text evidence="1">Belongs to the IWR1/SLC7A6OS family.</text>
</comment>
<dbReference type="InterPro" id="IPR040150">
    <property type="entry name" value="Iwr1"/>
</dbReference>
<reference evidence="4" key="1">
    <citation type="submission" date="2020-06" db="EMBL/GenBank/DDBJ databases">
        <title>Genomes of multiple members of Pneumocystis genus reveal paths to human pathogen Pneumocystis jirovecii.</title>
        <authorList>
            <person name="Cisse O.H."/>
            <person name="Ma L."/>
            <person name="Dekker J."/>
            <person name="Khil P."/>
            <person name="Jo J."/>
            <person name="Brenchley J."/>
            <person name="Blair R."/>
            <person name="Pahar B."/>
            <person name="Chabe M."/>
            <person name="Van Rompay K.A."/>
            <person name="Keesler R."/>
            <person name="Sukura A."/>
            <person name="Hirsch V."/>
            <person name="Kutty G."/>
            <person name="Liu Y."/>
            <person name="Peng L."/>
            <person name="Chen J."/>
            <person name="Song J."/>
            <person name="Weissenbacher-Lang C."/>
            <person name="Xu J."/>
            <person name="Upham N.S."/>
            <person name="Stajich J.E."/>
            <person name="Cuomo C.A."/>
            <person name="Cushion M.T."/>
            <person name="Kovacs J.A."/>
        </authorList>
    </citation>
    <scope>NUCLEOTIDE SEQUENCE</scope>
    <source>
        <strain evidence="4">2A</strain>
    </source>
</reference>
<evidence type="ECO:0000313" key="5">
    <source>
        <dbReference type="Proteomes" id="UP000663699"/>
    </source>
</evidence>
<dbReference type="PANTHER" id="PTHR28063:SF1">
    <property type="entry name" value="RNA POLYMERASE II NUCLEAR LOCALIZATION PROTEIN IWR1"/>
    <property type="match status" value="1"/>
</dbReference>
<evidence type="ECO:0000313" key="4">
    <source>
        <dbReference type="EMBL" id="QSL65840.1"/>
    </source>
</evidence>
<organism evidence="4 5">
    <name type="scientific">Pneumocystis wakefieldiae</name>
    <dbReference type="NCBI Taxonomy" id="38082"/>
    <lineage>
        <taxon>Eukaryota</taxon>
        <taxon>Fungi</taxon>
        <taxon>Dikarya</taxon>
        <taxon>Ascomycota</taxon>
        <taxon>Taphrinomycotina</taxon>
        <taxon>Pneumocystomycetes</taxon>
        <taxon>Pneumocystaceae</taxon>
        <taxon>Pneumocystis</taxon>
    </lineage>
</organism>
<name>A0A899FPG2_9ASCO</name>
<dbReference type="InterPro" id="IPR013883">
    <property type="entry name" value="TF_Iwr1_dom"/>
</dbReference>
<sequence length="170" mass="19566">MADLQNKGGMLRIKRKREEEAVPMLLVTKSSVKGTIPLKRRKQGDNCDKTNLETSSEQDRESGQNEIKILNTEKPHECTESIFESSAEDYVYDVYVPLAYTPDILQANPVCFGVVMVSRTLEEDNDISFEEIDSYDKYSDDEDSNAEDFYQNSYPDEDEWPNSDIEKQEI</sequence>
<feature type="region of interest" description="Disordered" evidence="2">
    <location>
        <begin position="37"/>
        <end position="65"/>
    </location>
</feature>
<accession>A0A899FPG2</accession>
<keyword evidence="5" id="KW-1185">Reference proteome</keyword>
<dbReference type="OrthoDB" id="6255506at2759"/>
<protein>
    <recommendedName>
        <fullName evidence="3">Transcription factor Iwr1 domain-containing protein</fullName>
    </recommendedName>
</protein>
<proteinExistence type="inferred from homology"/>
<feature type="region of interest" description="Disordered" evidence="2">
    <location>
        <begin position="132"/>
        <end position="170"/>
    </location>
</feature>
<feature type="compositionally biased region" description="Basic and acidic residues" evidence="2">
    <location>
        <begin position="43"/>
        <end position="63"/>
    </location>
</feature>
<dbReference type="GO" id="GO:0006606">
    <property type="term" value="P:protein import into nucleus"/>
    <property type="evidence" value="ECO:0007669"/>
    <property type="project" value="InterPro"/>
</dbReference>
<dbReference type="GO" id="GO:0005737">
    <property type="term" value="C:cytoplasm"/>
    <property type="evidence" value="ECO:0007669"/>
    <property type="project" value="TreeGrafter"/>
</dbReference>